<dbReference type="Proteomes" id="UP000282892">
    <property type="component" value="Chromosome"/>
</dbReference>
<name>A0A3Q9R1C9_9BACI</name>
<dbReference type="AlphaFoldDB" id="A0A3Q9R1C9"/>
<evidence type="ECO:0000313" key="1">
    <source>
        <dbReference type="EMBL" id="AZU64156.1"/>
    </source>
</evidence>
<gene>
    <name evidence="1" type="ORF">CHR53_24570</name>
</gene>
<accession>A0A3Q9R1C9</accession>
<evidence type="ECO:0000313" key="2">
    <source>
        <dbReference type="Proteomes" id="UP000282892"/>
    </source>
</evidence>
<dbReference type="RefSeq" id="WP_127488863.1">
    <property type="nucleotide sequence ID" value="NZ_CP022572.1"/>
</dbReference>
<dbReference type="KEGG" id="nmk:CHR53_24570"/>
<dbReference type="OrthoDB" id="2876544at2"/>
<protein>
    <submittedName>
        <fullName evidence="1">Uncharacterized protein</fullName>
    </submittedName>
</protein>
<organism evidence="1 2">
    <name type="scientific">Neobacillus mesonae</name>
    <dbReference type="NCBI Taxonomy" id="1193713"/>
    <lineage>
        <taxon>Bacteria</taxon>
        <taxon>Bacillati</taxon>
        <taxon>Bacillota</taxon>
        <taxon>Bacilli</taxon>
        <taxon>Bacillales</taxon>
        <taxon>Bacillaceae</taxon>
        <taxon>Neobacillus</taxon>
    </lineage>
</organism>
<proteinExistence type="predicted"/>
<sequence>MAELKYLEPTELLEKIYATLCSEYEDAQHYESKEDQEEIKVTKSRLTKKIFNEFVVDGEYFLTMDSETFNERYHLYEGDFLRLIKECGENGVEYETFTQIIDDLIASAKFRLHAFEQLTDEIQKLQVVEEEEVTAEMGKEEEE</sequence>
<keyword evidence="2" id="KW-1185">Reference proteome</keyword>
<reference evidence="1 2" key="1">
    <citation type="submission" date="2017-07" db="EMBL/GenBank/DDBJ databases">
        <title>The complete genome sequence of Bacillus mesonae strain H20-5, an efficient strain improving plant abiotic stress resistance.</title>
        <authorList>
            <person name="Kim S.Y."/>
            <person name="Song H."/>
            <person name="Sang M.K."/>
            <person name="Weon H.-Y."/>
            <person name="Song J."/>
        </authorList>
    </citation>
    <scope>NUCLEOTIDE SEQUENCE [LARGE SCALE GENOMIC DNA]</scope>
    <source>
        <strain evidence="1 2">H20-5</strain>
    </source>
</reference>
<dbReference type="EMBL" id="CP022572">
    <property type="protein sequence ID" value="AZU64156.1"/>
    <property type="molecule type" value="Genomic_DNA"/>
</dbReference>